<reference evidence="3" key="1">
    <citation type="submission" date="2017-02" db="EMBL/GenBank/DDBJ databases">
        <authorList>
            <person name="Varghese N."/>
            <person name="Submissions S."/>
        </authorList>
    </citation>
    <scope>NUCLEOTIDE SEQUENCE [LARGE SCALE GENOMIC DNA]</scope>
    <source>
        <strain evidence="3">9H-4</strain>
    </source>
</reference>
<dbReference type="EMBL" id="LT796768">
    <property type="protein sequence ID" value="SKB07269.1"/>
    <property type="molecule type" value="Genomic_DNA"/>
</dbReference>
<evidence type="ECO:0000256" key="1">
    <source>
        <dbReference type="SAM" id="SignalP"/>
    </source>
</evidence>
<dbReference type="AlphaFoldDB" id="A0A1T4YZP8"/>
<feature type="signal peptide" evidence="1">
    <location>
        <begin position="1"/>
        <end position="35"/>
    </location>
</feature>
<evidence type="ECO:0008006" key="4">
    <source>
        <dbReference type="Google" id="ProtNLM"/>
    </source>
</evidence>
<feature type="chain" id="PRO_5012142911" description="Lipoprotein" evidence="1">
    <location>
        <begin position="36"/>
        <end position="468"/>
    </location>
</feature>
<dbReference type="Proteomes" id="UP000191040">
    <property type="component" value="Chromosome I"/>
</dbReference>
<protein>
    <recommendedName>
        <fullName evidence="4">Lipoprotein</fullName>
    </recommendedName>
</protein>
<keyword evidence="1" id="KW-0732">Signal</keyword>
<accession>A0A1T4YZP8</accession>
<proteinExistence type="predicted"/>
<evidence type="ECO:0000313" key="2">
    <source>
        <dbReference type="EMBL" id="SKB07269.1"/>
    </source>
</evidence>
<gene>
    <name evidence="2" type="ORF">SAMN06295964_1621</name>
</gene>
<sequence>MSPFRGAGYRRRVHPFRRLLAAAGAVVLLTTLLTACEGEDSGPDAETVRAAEPTGLSAAPAGDVVAASRFLLASASAVVLVPAEEPQAAVDRALDLGVPALPDTDAGRAEAKRLGARVLAEDDEAGAKAEPIERAARATIAATGKPSPELLAIADLGDADLVRIATDPRRHAPSAKLLRRDPDGPLLALGADDYAVRVVRANAQTVGGGWFATRGKHLLAMYGHPSGPALGVLGEQGPKASVARVRQLVRKYRKVAPDEHFVPAFEIITTVAAASKGPHGDYSARTEVSDLEPLVDAAEKAGVVVILDLQPGRTSFLSQAKEYESLLRRPHVGLALDPEWRLGPKGKPLQRIGHVGASEINRTSAWLAALTRKHALPQKVFVLHQFQTQMIRHRDRVRTDHPELSTVIHVDGQGSPGAKFGTWGVIRQDAPANVGWGWKNFVDEDEPMLDVAQTWRRVRPHPELITYQ</sequence>
<name>A0A1T4YZP8_9ACTN</name>
<organism evidence="2 3">
    <name type="scientific">Aeromicrobium choanae</name>
    <dbReference type="NCBI Taxonomy" id="1736691"/>
    <lineage>
        <taxon>Bacteria</taxon>
        <taxon>Bacillati</taxon>
        <taxon>Actinomycetota</taxon>
        <taxon>Actinomycetes</taxon>
        <taxon>Propionibacteriales</taxon>
        <taxon>Nocardioidaceae</taxon>
        <taxon>Aeromicrobium</taxon>
    </lineage>
</organism>
<dbReference type="STRING" id="1736691.SAMN06295964_1621"/>
<evidence type="ECO:0000313" key="3">
    <source>
        <dbReference type="Proteomes" id="UP000191040"/>
    </source>
</evidence>
<keyword evidence="3" id="KW-1185">Reference proteome</keyword>